<name>V8NWN2_OPHHA</name>
<dbReference type="AlphaFoldDB" id="V8NWN2"/>
<feature type="signal peptide" evidence="1">
    <location>
        <begin position="1"/>
        <end position="18"/>
    </location>
</feature>
<feature type="chain" id="PRO_5004772074" evidence="1">
    <location>
        <begin position="19"/>
        <end position="184"/>
    </location>
</feature>
<protein>
    <submittedName>
        <fullName evidence="2">Uncharacterized protein</fullName>
    </submittedName>
</protein>
<dbReference type="EMBL" id="AZIM01001573">
    <property type="protein sequence ID" value="ETE66381.1"/>
    <property type="molecule type" value="Genomic_DNA"/>
</dbReference>
<organism evidence="2 3">
    <name type="scientific">Ophiophagus hannah</name>
    <name type="common">King cobra</name>
    <name type="synonym">Naja hannah</name>
    <dbReference type="NCBI Taxonomy" id="8665"/>
    <lineage>
        <taxon>Eukaryota</taxon>
        <taxon>Metazoa</taxon>
        <taxon>Chordata</taxon>
        <taxon>Craniata</taxon>
        <taxon>Vertebrata</taxon>
        <taxon>Euteleostomi</taxon>
        <taxon>Lepidosauria</taxon>
        <taxon>Squamata</taxon>
        <taxon>Bifurcata</taxon>
        <taxon>Unidentata</taxon>
        <taxon>Episquamata</taxon>
        <taxon>Toxicofera</taxon>
        <taxon>Serpentes</taxon>
        <taxon>Colubroidea</taxon>
        <taxon>Elapidae</taxon>
        <taxon>Elapinae</taxon>
        <taxon>Ophiophagus</taxon>
    </lineage>
</organism>
<keyword evidence="1" id="KW-0732">Signal</keyword>
<evidence type="ECO:0000256" key="1">
    <source>
        <dbReference type="SAM" id="SignalP"/>
    </source>
</evidence>
<sequence length="184" mass="20115">MFLLLFAAPQFSNSVALAVVLSSVRHISDNVFLEAAKVNETGVHTRPILNAGKCRARAEAWGEQKTGLLEVSGFQRASKAQGGHFRPQGAVVIRLTHCSLSGVDKMRTQIVGGQQADSVNHLERAGKHRKVVLRKSWQKEDFIRRFPTSEKDLGPFFTLSIPVGHTIPSCDLLTSKVNGKAGFP</sequence>
<proteinExistence type="predicted"/>
<gene>
    <name evidence="2" type="ORF">L345_07844</name>
</gene>
<feature type="non-terminal residue" evidence="2">
    <location>
        <position position="1"/>
    </location>
</feature>
<evidence type="ECO:0000313" key="3">
    <source>
        <dbReference type="Proteomes" id="UP000018936"/>
    </source>
</evidence>
<keyword evidence="3" id="KW-1185">Reference proteome</keyword>
<dbReference type="Proteomes" id="UP000018936">
    <property type="component" value="Unassembled WGS sequence"/>
</dbReference>
<comment type="caution">
    <text evidence="2">The sequence shown here is derived from an EMBL/GenBank/DDBJ whole genome shotgun (WGS) entry which is preliminary data.</text>
</comment>
<accession>V8NWN2</accession>
<evidence type="ECO:0000313" key="2">
    <source>
        <dbReference type="EMBL" id="ETE66381.1"/>
    </source>
</evidence>
<reference evidence="2 3" key="1">
    <citation type="journal article" date="2013" name="Proc. Natl. Acad. Sci. U.S.A.">
        <title>The king cobra genome reveals dynamic gene evolution and adaptation in the snake venom system.</title>
        <authorList>
            <person name="Vonk F.J."/>
            <person name="Casewell N.R."/>
            <person name="Henkel C.V."/>
            <person name="Heimberg A.M."/>
            <person name="Jansen H.J."/>
            <person name="McCleary R.J."/>
            <person name="Kerkkamp H.M."/>
            <person name="Vos R.A."/>
            <person name="Guerreiro I."/>
            <person name="Calvete J.J."/>
            <person name="Wuster W."/>
            <person name="Woods A.E."/>
            <person name="Logan J.M."/>
            <person name="Harrison R.A."/>
            <person name="Castoe T.A."/>
            <person name="de Koning A.P."/>
            <person name="Pollock D.D."/>
            <person name="Yandell M."/>
            <person name="Calderon D."/>
            <person name="Renjifo C."/>
            <person name="Currier R.B."/>
            <person name="Salgado D."/>
            <person name="Pla D."/>
            <person name="Sanz L."/>
            <person name="Hyder A.S."/>
            <person name="Ribeiro J.M."/>
            <person name="Arntzen J.W."/>
            <person name="van den Thillart G.E."/>
            <person name="Boetzer M."/>
            <person name="Pirovano W."/>
            <person name="Dirks R.P."/>
            <person name="Spaink H.P."/>
            <person name="Duboule D."/>
            <person name="McGlinn E."/>
            <person name="Kini R.M."/>
            <person name="Richardson M.K."/>
        </authorList>
    </citation>
    <scope>NUCLEOTIDE SEQUENCE</scope>
    <source>
        <tissue evidence="2">Blood</tissue>
    </source>
</reference>